<dbReference type="Proteomes" id="UP000309676">
    <property type="component" value="Unassembled WGS sequence"/>
</dbReference>
<keyword evidence="1" id="KW-1133">Transmembrane helix</keyword>
<dbReference type="AlphaFoldDB" id="A0A5R9GDQ5"/>
<comment type="caution">
    <text evidence="2">The sequence shown here is derived from an EMBL/GenBank/DDBJ whole genome shotgun (WGS) entry which is preliminary data.</text>
</comment>
<evidence type="ECO:0000313" key="3">
    <source>
        <dbReference type="Proteomes" id="UP000309676"/>
    </source>
</evidence>
<keyword evidence="3" id="KW-1185">Reference proteome</keyword>
<feature type="transmembrane region" description="Helical" evidence="1">
    <location>
        <begin position="125"/>
        <end position="147"/>
    </location>
</feature>
<feature type="transmembrane region" description="Helical" evidence="1">
    <location>
        <begin position="67"/>
        <end position="87"/>
    </location>
</feature>
<protein>
    <submittedName>
        <fullName evidence="2">Uncharacterized protein</fullName>
    </submittedName>
</protein>
<gene>
    <name evidence="2" type="ORF">FE782_00605</name>
</gene>
<proteinExistence type="predicted"/>
<reference evidence="2 3" key="1">
    <citation type="submission" date="2019-05" db="EMBL/GenBank/DDBJ databases">
        <authorList>
            <person name="Narsing Rao M.P."/>
            <person name="Li W.J."/>
        </authorList>
    </citation>
    <scope>NUCLEOTIDE SEQUENCE [LARGE SCALE GENOMIC DNA]</scope>
    <source>
        <strain evidence="2 3">SYSU_K30003</strain>
    </source>
</reference>
<feature type="transmembrane region" description="Helical" evidence="1">
    <location>
        <begin position="28"/>
        <end position="47"/>
    </location>
</feature>
<evidence type="ECO:0000256" key="1">
    <source>
        <dbReference type="SAM" id="Phobius"/>
    </source>
</evidence>
<evidence type="ECO:0000313" key="2">
    <source>
        <dbReference type="EMBL" id="TLS53891.1"/>
    </source>
</evidence>
<feature type="transmembrane region" description="Helical" evidence="1">
    <location>
        <begin position="93"/>
        <end position="113"/>
    </location>
</feature>
<accession>A0A5R9GDQ5</accession>
<sequence length="157" mass="18029">MSLAVLALMAWFVLLVFGMVPKGLSLLDLVFLYFVIVIMTIAVFTTLDANLHWVPLTRSVEGALAMYICRFFFIPPLVLLAVCVLLSRLKTQWRIALSATIVFILSGADWVYLRLELMEYERWNAVISILMYGVFVILIWRIARWYIGFGKEVLSQS</sequence>
<dbReference type="EMBL" id="VCIW01000001">
    <property type="protein sequence ID" value="TLS53891.1"/>
    <property type="molecule type" value="Genomic_DNA"/>
</dbReference>
<organism evidence="2 3">
    <name type="scientific">Paenibacillus antri</name>
    <dbReference type="NCBI Taxonomy" id="2582848"/>
    <lineage>
        <taxon>Bacteria</taxon>
        <taxon>Bacillati</taxon>
        <taxon>Bacillota</taxon>
        <taxon>Bacilli</taxon>
        <taxon>Bacillales</taxon>
        <taxon>Paenibacillaceae</taxon>
        <taxon>Paenibacillus</taxon>
    </lineage>
</organism>
<keyword evidence="1" id="KW-0812">Transmembrane</keyword>
<keyword evidence="1" id="KW-0472">Membrane</keyword>
<name>A0A5R9GDQ5_9BACL</name>